<evidence type="ECO:0000259" key="1">
    <source>
        <dbReference type="Pfam" id="PF12680"/>
    </source>
</evidence>
<dbReference type="STRING" id="695939.SAMN00790413_01355"/>
<dbReference type="InterPro" id="IPR032710">
    <property type="entry name" value="NTF2-like_dom_sf"/>
</dbReference>
<keyword evidence="2" id="KW-0413">Isomerase</keyword>
<name>A0A1W1VFC3_9DEIO</name>
<dbReference type="Pfam" id="PF12680">
    <property type="entry name" value="SnoaL_2"/>
    <property type="match status" value="1"/>
</dbReference>
<dbReference type="OrthoDB" id="2988503at2"/>
<evidence type="ECO:0000313" key="3">
    <source>
        <dbReference type="Proteomes" id="UP000192582"/>
    </source>
</evidence>
<dbReference type="Proteomes" id="UP000192582">
    <property type="component" value="Unassembled WGS sequence"/>
</dbReference>
<feature type="domain" description="SnoaL-like" evidence="1">
    <location>
        <begin position="13"/>
        <end position="118"/>
    </location>
</feature>
<protein>
    <submittedName>
        <fullName evidence="2">Ketosteroid isomerase-related protein</fullName>
    </submittedName>
</protein>
<dbReference type="EMBL" id="FWWU01000009">
    <property type="protein sequence ID" value="SMB91910.1"/>
    <property type="molecule type" value="Genomic_DNA"/>
</dbReference>
<proteinExistence type="predicted"/>
<reference evidence="2 3" key="1">
    <citation type="submission" date="2017-04" db="EMBL/GenBank/DDBJ databases">
        <authorList>
            <person name="Afonso C.L."/>
            <person name="Miller P.J."/>
            <person name="Scott M.A."/>
            <person name="Spackman E."/>
            <person name="Goraichik I."/>
            <person name="Dimitrov K.M."/>
            <person name="Suarez D.L."/>
            <person name="Swayne D.E."/>
        </authorList>
    </citation>
    <scope>NUCLEOTIDE SEQUENCE [LARGE SCALE GENOMIC DNA]</scope>
    <source>
        <strain evidence="2 3">KR-140</strain>
    </source>
</reference>
<keyword evidence="3" id="KW-1185">Reference proteome</keyword>
<evidence type="ECO:0000313" key="2">
    <source>
        <dbReference type="EMBL" id="SMB91910.1"/>
    </source>
</evidence>
<dbReference type="GO" id="GO:0016853">
    <property type="term" value="F:isomerase activity"/>
    <property type="evidence" value="ECO:0007669"/>
    <property type="project" value="UniProtKB-KW"/>
</dbReference>
<dbReference type="SUPFAM" id="SSF54427">
    <property type="entry name" value="NTF2-like"/>
    <property type="match status" value="1"/>
</dbReference>
<dbReference type="RefSeq" id="WP_084048835.1">
    <property type="nucleotide sequence ID" value="NZ_FWWU01000009.1"/>
</dbReference>
<sequence length="156" mass="17236">MYHFIVRRIIRGAFGGLNAGKATGVTRLFAPDARHLFIGEHALGGERSTPASIGRWYARLLAVFPGIRFELERVLVSGWPWNTLVVAEWRESSPGIDGVPNENTGVNIIELRWGQVRRVSIYTDTATLERNLKRLARAGVTEAAAPPIVDLSRMGS</sequence>
<organism evidence="2 3">
    <name type="scientific">Deinococcus hopiensis KR-140</name>
    <dbReference type="NCBI Taxonomy" id="695939"/>
    <lineage>
        <taxon>Bacteria</taxon>
        <taxon>Thermotogati</taxon>
        <taxon>Deinococcota</taxon>
        <taxon>Deinococci</taxon>
        <taxon>Deinococcales</taxon>
        <taxon>Deinococcaceae</taxon>
        <taxon>Deinococcus</taxon>
    </lineage>
</organism>
<accession>A0A1W1VFC3</accession>
<dbReference type="InterPro" id="IPR037401">
    <property type="entry name" value="SnoaL-like"/>
</dbReference>
<dbReference type="Gene3D" id="3.10.450.50">
    <property type="match status" value="1"/>
</dbReference>
<gene>
    <name evidence="2" type="ORF">SAMN00790413_01355</name>
</gene>
<dbReference type="AlphaFoldDB" id="A0A1W1VFC3"/>